<keyword evidence="2" id="KW-1133">Transmembrane helix</keyword>
<protein>
    <submittedName>
        <fullName evidence="3">Uncharacterized protein</fullName>
    </submittedName>
</protein>
<keyword evidence="2" id="KW-0812">Transmembrane</keyword>
<feature type="transmembrane region" description="Helical" evidence="2">
    <location>
        <begin position="12"/>
        <end position="38"/>
    </location>
</feature>
<accession>A0ABV9YIC0</accession>
<keyword evidence="4" id="KW-1185">Reference proteome</keyword>
<dbReference type="Proteomes" id="UP001595947">
    <property type="component" value="Unassembled WGS sequence"/>
</dbReference>
<dbReference type="EMBL" id="JBHSIV010000004">
    <property type="protein sequence ID" value="MFC5061626.1"/>
    <property type="molecule type" value="Genomic_DNA"/>
</dbReference>
<keyword evidence="2" id="KW-0472">Membrane</keyword>
<feature type="region of interest" description="Disordered" evidence="1">
    <location>
        <begin position="66"/>
        <end position="117"/>
    </location>
</feature>
<evidence type="ECO:0000313" key="3">
    <source>
        <dbReference type="EMBL" id="MFC5061626.1"/>
    </source>
</evidence>
<proteinExistence type="predicted"/>
<dbReference type="RefSeq" id="WP_378034977.1">
    <property type="nucleotide sequence ID" value="NZ_JBHSIV010000004.1"/>
</dbReference>
<feature type="compositionally biased region" description="Basic residues" evidence="1">
    <location>
        <begin position="82"/>
        <end position="93"/>
    </location>
</feature>
<sequence>MGRHHQQHSRRGSYVAHLALGAATVAGMLGGGGVAVALQAAPAPVVPAFPTTAPAAVAPVVAPVPTTTEAARPSSKTPAKTTTKKTTTKKPTTKKPAPVCDLSGPPEFGDPAHPNVITNRNCGYVDSRGRERSRDRWIDDQLLDAAAH</sequence>
<name>A0ABV9YIC0_9PSEU</name>
<organism evidence="3 4">
    <name type="scientific">Actinomycetospora atypica</name>
    <dbReference type="NCBI Taxonomy" id="1290095"/>
    <lineage>
        <taxon>Bacteria</taxon>
        <taxon>Bacillati</taxon>
        <taxon>Actinomycetota</taxon>
        <taxon>Actinomycetes</taxon>
        <taxon>Pseudonocardiales</taxon>
        <taxon>Pseudonocardiaceae</taxon>
        <taxon>Actinomycetospora</taxon>
    </lineage>
</organism>
<reference evidence="4" key="1">
    <citation type="journal article" date="2019" name="Int. J. Syst. Evol. Microbiol.">
        <title>The Global Catalogue of Microorganisms (GCM) 10K type strain sequencing project: providing services to taxonomists for standard genome sequencing and annotation.</title>
        <authorList>
            <consortium name="The Broad Institute Genomics Platform"/>
            <consortium name="The Broad Institute Genome Sequencing Center for Infectious Disease"/>
            <person name="Wu L."/>
            <person name="Ma J."/>
        </authorList>
    </citation>
    <scope>NUCLEOTIDE SEQUENCE [LARGE SCALE GENOMIC DNA]</scope>
    <source>
        <strain evidence="4">CGMCC 4.7093</strain>
    </source>
</reference>
<comment type="caution">
    <text evidence="3">The sequence shown here is derived from an EMBL/GenBank/DDBJ whole genome shotgun (WGS) entry which is preliminary data.</text>
</comment>
<gene>
    <name evidence="3" type="ORF">ACFPBZ_05385</name>
</gene>
<evidence type="ECO:0000256" key="2">
    <source>
        <dbReference type="SAM" id="Phobius"/>
    </source>
</evidence>
<evidence type="ECO:0000256" key="1">
    <source>
        <dbReference type="SAM" id="MobiDB-lite"/>
    </source>
</evidence>
<evidence type="ECO:0000313" key="4">
    <source>
        <dbReference type="Proteomes" id="UP001595947"/>
    </source>
</evidence>
<feature type="compositionally biased region" description="Low complexity" evidence="1">
    <location>
        <begin position="66"/>
        <end position="81"/>
    </location>
</feature>